<evidence type="ECO:0000313" key="2">
    <source>
        <dbReference type="Proteomes" id="UP000179807"/>
    </source>
</evidence>
<dbReference type="GeneID" id="94831781"/>
<dbReference type="EMBL" id="MLAK01000100">
    <property type="protein sequence ID" value="OHT16563.1"/>
    <property type="molecule type" value="Genomic_DNA"/>
</dbReference>
<evidence type="ECO:0000313" key="1">
    <source>
        <dbReference type="EMBL" id="OHT16563.1"/>
    </source>
</evidence>
<name>A0A1J4KZ83_9EUKA</name>
<dbReference type="RefSeq" id="XP_068369699.1">
    <property type="nucleotide sequence ID" value="XM_068497077.1"/>
</dbReference>
<accession>A0A1J4KZ83</accession>
<organism evidence="1 2">
    <name type="scientific">Tritrichomonas foetus</name>
    <dbReference type="NCBI Taxonomy" id="1144522"/>
    <lineage>
        <taxon>Eukaryota</taxon>
        <taxon>Metamonada</taxon>
        <taxon>Parabasalia</taxon>
        <taxon>Tritrichomonadida</taxon>
        <taxon>Tritrichomonadidae</taxon>
        <taxon>Tritrichomonas</taxon>
    </lineage>
</organism>
<protein>
    <submittedName>
        <fullName evidence="1">Uncharacterized protein</fullName>
    </submittedName>
</protein>
<dbReference type="VEuPathDB" id="TrichDB:TRFO_13161"/>
<keyword evidence="2" id="KW-1185">Reference proteome</keyword>
<dbReference type="OrthoDB" id="10403776at2759"/>
<comment type="caution">
    <text evidence="1">The sequence shown here is derived from an EMBL/GenBank/DDBJ whole genome shotgun (WGS) entry which is preliminary data.</text>
</comment>
<dbReference type="AlphaFoldDB" id="A0A1J4KZ83"/>
<reference evidence="1" key="1">
    <citation type="submission" date="2016-10" db="EMBL/GenBank/DDBJ databases">
        <authorList>
            <person name="Benchimol M."/>
            <person name="Almeida L.G."/>
            <person name="Vasconcelos A.T."/>
            <person name="Perreira-Neves A."/>
            <person name="Rosa I.A."/>
            <person name="Tasca T."/>
            <person name="Bogo M.R."/>
            <person name="de Souza W."/>
        </authorList>
    </citation>
    <scope>NUCLEOTIDE SEQUENCE [LARGE SCALE GENOMIC DNA]</scope>
    <source>
        <strain evidence="1">K</strain>
    </source>
</reference>
<sequence length="410" mass="46768">MNNNQDSKYTCFCVFHHNPFQRGNEGGEDGSLILQQLLYKYPSNIPDRSMEHLLSVLISLYTFTSLSLEGKKLDFLSWSNSKVAIQTYAKQDGSLLFFVLRVPSIYSDFSISRALEHLKRGLFFVLGTDGFEANEILQKYLEDNGPKICSVIVPLSSPDPLPFSFTNLPNAEWHRPNVATVLTEVTLMQTYPEVWGIVCFSYGLLLASHSPIDIIRFFDFVTTDAKRTKVYLTKEDRKYLLEFPGSISEIPESDVIETLLLKFQHESVVFYLLADPNIPQEVYEKIHETLTRAMPEILSVSNEAKKPQFPPNTLVYNSVLNILNAGPSSDDFQNMAINAHDLFTREENLRDIVMHNAREFSVCMNIIKVEHYASVSGNSKLSMKEMYDMALKEIPDLVSYLQSLHFPQES</sequence>
<proteinExistence type="predicted"/>
<gene>
    <name evidence="1" type="ORF">TRFO_13161</name>
</gene>
<dbReference type="Proteomes" id="UP000179807">
    <property type="component" value="Unassembled WGS sequence"/>
</dbReference>